<name>A0ABQ2PI26_9NEIS</name>
<dbReference type="EMBL" id="BMLY01000001">
    <property type="protein sequence ID" value="GGP25127.1"/>
    <property type="molecule type" value="Genomic_DNA"/>
</dbReference>
<keyword evidence="1" id="KW-0732">Signal</keyword>
<dbReference type="PANTHER" id="PTHR35936">
    <property type="entry name" value="MEMBRANE-BOUND LYTIC MUREIN TRANSGLYCOSYLASE F"/>
    <property type="match status" value="1"/>
</dbReference>
<feature type="domain" description="Solute-binding protein family 3/N-terminal" evidence="2">
    <location>
        <begin position="1"/>
        <end position="228"/>
    </location>
</feature>
<evidence type="ECO:0000313" key="4">
    <source>
        <dbReference type="Proteomes" id="UP000621859"/>
    </source>
</evidence>
<organism evidence="3 4">
    <name type="scientific">Silvimonas amylolytica</name>
    <dbReference type="NCBI Taxonomy" id="449663"/>
    <lineage>
        <taxon>Bacteria</taxon>
        <taxon>Pseudomonadati</taxon>
        <taxon>Pseudomonadota</taxon>
        <taxon>Betaproteobacteria</taxon>
        <taxon>Neisseriales</taxon>
        <taxon>Chitinibacteraceae</taxon>
        <taxon>Silvimonas</taxon>
    </lineage>
</organism>
<dbReference type="Pfam" id="PF00497">
    <property type="entry name" value="SBP_bac_3"/>
    <property type="match status" value="1"/>
</dbReference>
<comment type="caution">
    <text evidence="3">The sequence shown here is derived from an EMBL/GenBank/DDBJ whole genome shotgun (WGS) entry which is preliminary data.</text>
</comment>
<dbReference type="Proteomes" id="UP000621859">
    <property type="component" value="Unassembled WGS sequence"/>
</dbReference>
<dbReference type="InterPro" id="IPR001638">
    <property type="entry name" value="Solute-binding_3/MltF_N"/>
</dbReference>
<dbReference type="SUPFAM" id="SSF53850">
    <property type="entry name" value="Periplasmic binding protein-like II"/>
    <property type="match status" value="1"/>
</dbReference>
<dbReference type="SMART" id="SM00062">
    <property type="entry name" value="PBPb"/>
    <property type="match status" value="1"/>
</dbReference>
<evidence type="ECO:0000256" key="1">
    <source>
        <dbReference type="ARBA" id="ARBA00022729"/>
    </source>
</evidence>
<keyword evidence="4" id="KW-1185">Reference proteome</keyword>
<protein>
    <recommendedName>
        <fullName evidence="2">Solute-binding protein family 3/N-terminal domain-containing protein</fullName>
    </recommendedName>
</protein>
<gene>
    <name evidence="3" type="ORF">GCM10010971_09460</name>
</gene>
<dbReference type="Gene3D" id="3.40.190.10">
    <property type="entry name" value="Periplasmic binding protein-like II"/>
    <property type="match status" value="2"/>
</dbReference>
<evidence type="ECO:0000259" key="2">
    <source>
        <dbReference type="SMART" id="SM00062"/>
    </source>
</evidence>
<proteinExistence type="predicted"/>
<evidence type="ECO:0000313" key="3">
    <source>
        <dbReference type="EMBL" id="GGP25127.1"/>
    </source>
</evidence>
<dbReference type="PANTHER" id="PTHR35936:SF20">
    <property type="entry name" value="ABC TRANSPORTER ARGININE-BINDING PROTEIN 2-RELATED"/>
    <property type="match status" value="1"/>
</dbReference>
<reference evidence="4" key="1">
    <citation type="journal article" date="2019" name="Int. J. Syst. Evol. Microbiol.">
        <title>The Global Catalogue of Microorganisms (GCM) 10K type strain sequencing project: providing services to taxonomists for standard genome sequencing and annotation.</title>
        <authorList>
            <consortium name="The Broad Institute Genomics Platform"/>
            <consortium name="The Broad Institute Genome Sequencing Center for Infectious Disease"/>
            <person name="Wu L."/>
            <person name="Ma J."/>
        </authorList>
    </citation>
    <scope>NUCLEOTIDE SEQUENCE [LARGE SCALE GENOMIC DNA]</scope>
    <source>
        <strain evidence="4">CGMCC 1.8860</strain>
    </source>
</reference>
<sequence>MALETWPPYVYADSAGKPAGLDIELAQAIFREAGCTLIITDEVPRKRRQKMYEEGALTLLLAASETPEREKTSFFTLPYRREVASLVAMTAKAPHYANLHSFADLRANKVLLVSPNSGWYGQDYASNLAPMQATSSVVFFEDFQQGIRMIKAGHGDVILGDLAALLWEAHKQNISVTPLDMPVFADDVHLMLSRKAATSGDIDRLNAAIARLEKNGTLAQIRARYGLR</sequence>
<dbReference type="RefSeq" id="WP_188689534.1">
    <property type="nucleotide sequence ID" value="NZ_BMLY01000001.1"/>
</dbReference>
<accession>A0ABQ2PI26</accession>